<dbReference type="CDD" id="cd13768">
    <property type="entry name" value="DSS1_Sem1"/>
    <property type="match status" value="1"/>
</dbReference>
<evidence type="ECO:0000313" key="5">
    <source>
        <dbReference type="WBParaSite" id="L893_g32283.t1"/>
    </source>
</evidence>
<evidence type="ECO:0000256" key="2">
    <source>
        <dbReference type="RuleBase" id="RU369057"/>
    </source>
</evidence>
<keyword evidence="2" id="KW-0539">Nucleus</keyword>
<comment type="subcellular location">
    <subcellularLocation>
        <location evidence="2">Nucleus</location>
    </subcellularLocation>
</comment>
<keyword evidence="4" id="KW-1185">Reference proteome</keyword>
<protein>
    <recommendedName>
        <fullName evidence="2">26S proteasome complex subunit dss-1</fullName>
    </recommendedName>
</protein>
<dbReference type="SMART" id="SM01385">
    <property type="entry name" value="DSS1_SEM1"/>
    <property type="match status" value="1"/>
</dbReference>
<dbReference type="GO" id="GO:0043248">
    <property type="term" value="P:proteasome assembly"/>
    <property type="evidence" value="ECO:0007669"/>
    <property type="project" value="UniProtKB-UniRule"/>
</dbReference>
<comment type="similarity">
    <text evidence="1 2">Belongs to the DSS1/SEM1 family.</text>
</comment>
<dbReference type="Pfam" id="PF05160">
    <property type="entry name" value="DSS1_SEM1"/>
    <property type="match status" value="1"/>
</dbReference>
<feature type="compositionally biased region" description="Basic and acidic residues" evidence="3">
    <location>
        <begin position="1"/>
        <end position="23"/>
    </location>
</feature>
<reference evidence="5" key="1">
    <citation type="submission" date="2016-11" db="UniProtKB">
        <authorList>
            <consortium name="WormBaseParasite"/>
        </authorList>
    </citation>
    <scope>IDENTIFICATION</scope>
</reference>
<comment type="function">
    <text evidence="2">Component of the 26S proteasome, a multiprotein complex involved in the ATP-dependent degradation of ubiquitinated proteins.</text>
</comment>
<keyword evidence="2" id="KW-0647">Proteasome</keyword>
<evidence type="ECO:0000256" key="3">
    <source>
        <dbReference type="SAM" id="MobiDB-lite"/>
    </source>
</evidence>
<accession>A0A1I8A2P4</accession>
<dbReference type="GO" id="GO:0005634">
    <property type="term" value="C:nucleus"/>
    <property type="evidence" value="ECO:0007669"/>
    <property type="project" value="UniProtKB-SubCell"/>
</dbReference>
<dbReference type="GO" id="GO:0006406">
    <property type="term" value="P:mRNA export from nucleus"/>
    <property type="evidence" value="ECO:0007669"/>
    <property type="project" value="UniProtKB-UniRule"/>
</dbReference>
<dbReference type="PANTHER" id="PTHR16771:SF0">
    <property type="entry name" value="26S PROTEASOME COMPLEX SUBUNIT SEM1"/>
    <property type="match status" value="1"/>
</dbReference>
<dbReference type="GO" id="GO:0000724">
    <property type="term" value="P:double-strand break repair via homologous recombination"/>
    <property type="evidence" value="ECO:0007669"/>
    <property type="project" value="TreeGrafter"/>
</dbReference>
<feature type="region of interest" description="Disordered" evidence="3">
    <location>
        <begin position="1"/>
        <end position="55"/>
    </location>
</feature>
<dbReference type="PANTHER" id="PTHR16771">
    <property type="entry name" value="26 PROTEASOME COMPLEX SUBUNIT DSS1"/>
    <property type="match status" value="1"/>
</dbReference>
<feature type="compositionally biased region" description="Acidic residues" evidence="3">
    <location>
        <begin position="28"/>
        <end position="38"/>
    </location>
</feature>
<sequence>MADKKVNADAPVKEEASTNKKDQNVTGLEDDDEFEEFPVQEWTGKESTEEDDDLNVWEDNWDDESVENDFSKQLREELLKNGHKSVPL</sequence>
<dbReference type="InterPro" id="IPR007834">
    <property type="entry name" value="DSS1_SEM1"/>
</dbReference>
<organism evidence="4 5">
    <name type="scientific">Steinernema glaseri</name>
    <dbReference type="NCBI Taxonomy" id="37863"/>
    <lineage>
        <taxon>Eukaryota</taxon>
        <taxon>Metazoa</taxon>
        <taxon>Ecdysozoa</taxon>
        <taxon>Nematoda</taxon>
        <taxon>Chromadorea</taxon>
        <taxon>Rhabditida</taxon>
        <taxon>Tylenchina</taxon>
        <taxon>Panagrolaimomorpha</taxon>
        <taxon>Strongyloidoidea</taxon>
        <taxon>Steinernematidae</taxon>
        <taxon>Steinernema</taxon>
    </lineage>
</organism>
<dbReference type="Proteomes" id="UP000095287">
    <property type="component" value="Unplaced"/>
</dbReference>
<dbReference type="AlphaFoldDB" id="A0A1I8A2P4"/>
<proteinExistence type="inferred from homology"/>
<dbReference type="WBParaSite" id="L893_g32283.t1">
    <property type="protein sequence ID" value="L893_g32283.t1"/>
    <property type="gene ID" value="L893_g32283"/>
</dbReference>
<evidence type="ECO:0000256" key="1">
    <source>
        <dbReference type="ARBA" id="ARBA00034491"/>
    </source>
</evidence>
<name>A0A1I8A2P4_9BILA</name>
<evidence type="ECO:0000313" key="4">
    <source>
        <dbReference type="Proteomes" id="UP000095287"/>
    </source>
</evidence>
<dbReference type="GO" id="GO:0008541">
    <property type="term" value="C:proteasome regulatory particle, lid subcomplex"/>
    <property type="evidence" value="ECO:0007669"/>
    <property type="project" value="UniProtKB-UniRule"/>
</dbReference>